<feature type="topological domain" description="Lumenal" evidence="18">
    <location>
        <begin position="33"/>
        <end position="44"/>
    </location>
</feature>
<evidence type="ECO:0000256" key="8">
    <source>
        <dbReference type="ARBA" id="ARBA00022824"/>
    </source>
</evidence>
<feature type="transmembrane region" description="Helical" evidence="19">
    <location>
        <begin position="51"/>
        <end position="70"/>
    </location>
</feature>
<dbReference type="PANTHER" id="PTHR15458">
    <property type="entry name" value="PHOSPHATIDYLETHANOLAMINE N-METHYLTRANSFERASE"/>
    <property type="match status" value="1"/>
</dbReference>
<dbReference type="UniPathway" id="UPA00753"/>
<comment type="subcellular location">
    <subcellularLocation>
        <location evidence="18">Endoplasmic reticulum membrane</location>
        <topology evidence="18">Multi-pass membrane protein</topology>
    </subcellularLocation>
    <subcellularLocation>
        <location evidence="18">Mitochondrion membrane</location>
        <topology evidence="18">Multi-pass membrane protein</topology>
    </subcellularLocation>
</comment>
<keyword evidence="4 18" id="KW-0489">Methyltransferase</keyword>
<evidence type="ECO:0000256" key="17">
    <source>
        <dbReference type="ARBA" id="ARBA00056845"/>
    </source>
</evidence>
<dbReference type="GO" id="GO:0000773">
    <property type="term" value="F:phosphatidyl-N-methylethanolamine N-methyltransferase activity"/>
    <property type="evidence" value="ECO:0007669"/>
    <property type="project" value="UniProtKB-UniRule"/>
</dbReference>
<reference evidence="20" key="1">
    <citation type="journal article" date="2020" name="Stud. Mycol.">
        <title>101 Dothideomycetes genomes: a test case for predicting lifestyles and emergence of pathogens.</title>
        <authorList>
            <person name="Haridas S."/>
            <person name="Albert R."/>
            <person name="Binder M."/>
            <person name="Bloem J."/>
            <person name="Labutti K."/>
            <person name="Salamov A."/>
            <person name="Andreopoulos B."/>
            <person name="Baker S."/>
            <person name="Barry K."/>
            <person name="Bills G."/>
            <person name="Bluhm B."/>
            <person name="Cannon C."/>
            <person name="Castanera R."/>
            <person name="Culley D."/>
            <person name="Daum C."/>
            <person name="Ezra D."/>
            <person name="Gonzalez J."/>
            <person name="Henrissat B."/>
            <person name="Kuo A."/>
            <person name="Liang C."/>
            <person name="Lipzen A."/>
            <person name="Lutzoni F."/>
            <person name="Magnuson J."/>
            <person name="Mondo S."/>
            <person name="Nolan M."/>
            <person name="Ohm R."/>
            <person name="Pangilinan J."/>
            <person name="Park H.-J."/>
            <person name="Ramirez L."/>
            <person name="Alfaro M."/>
            <person name="Sun H."/>
            <person name="Tritt A."/>
            <person name="Yoshinaga Y."/>
            <person name="Zwiers L.-H."/>
            <person name="Turgeon B."/>
            <person name="Goodwin S."/>
            <person name="Spatafora J."/>
            <person name="Crous P."/>
            <person name="Grigoriev I."/>
        </authorList>
    </citation>
    <scope>NUCLEOTIDE SEQUENCE</scope>
    <source>
        <strain evidence="20">CBS 121739</strain>
    </source>
</reference>
<dbReference type="FunFam" id="1.20.120.1630:FF:000005">
    <property type="entry name" value="Phosphatidylethanolamine N-methyltransferase"/>
    <property type="match status" value="1"/>
</dbReference>
<feature type="binding site" evidence="18">
    <location>
        <begin position="98"/>
        <end position="100"/>
    </location>
    <ligand>
        <name>S-adenosyl-L-methionine</name>
        <dbReference type="ChEBI" id="CHEBI:59789"/>
    </ligand>
</feature>
<evidence type="ECO:0000256" key="14">
    <source>
        <dbReference type="ARBA" id="ARBA00023264"/>
    </source>
</evidence>
<keyword evidence="6 18" id="KW-0949">S-adenosyl-L-methionine</keyword>
<evidence type="ECO:0000256" key="3">
    <source>
        <dbReference type="ARBA" id="ARBA00022516"/>
    </source>
</evidence>
<comment type="similarity">
    <text evidence="18">Belongs to the class VI-like SAM-binding methyltransferase superfamily. PEMT/PEM2 methyltransferase family.</text>
</comment>
<keyword evidence="8 18" id="KW-0256">Endoplasmic reticulum</keyword>
<accession>A0A6A6WIT5</accession>
<name>A0A6A6WIT5_9PEZI</name>
<organism evidence="20 21">
    <name type="scientific">Pseudovirgaria hyperparasitica</name>
    <dbReference type="NCBI Taxonomy" id="470096"/>
    <lineage>
        <taxon>Eukaryota</taxon>
        <taxon>Fungi</taxon>
        <taxon>Dikarya</taxon>
        <taxon>Ascomycota</taxon>
        <taxon>Pezizomycotina</taxon>
        <taxon>Dothideomycetes</taxon>
        <taxon>Dothideomycetes incertae sedis</taxon>
        <taxon>Acrospermales</taxon>
        <taxon>Acrospermaceae</taxon>
        <taxon>Pseudovirgaria</taxon>
    </lineage>
</organism>
<feature type="transmembrane region" description="Helical" evidence="19">
    <location>
        <begin position="91"/>
        <end position="111"/>
    </location>
</feature>
<dbReference type="GO" id="GO:0005789">
    <property type="term" value="C:endoplasmic reticulum membrane"/>
    <property type="evidence" value="ECO:0007669"/>
    <property type="project" value="UniProtKB-SubCell"/>
</dbReference>
<dbReference type="Proteomes" id="UP000799437">
    <property type="component" value="Unassembled WGS sequence"/>
</dbReference>
<keyword evidence="14 18" id="KW-1208">Phospholipid metabolism</keyword>
<evidence type="ECO:0000256" key="9">
    <source>
        <dbReference type="ARBA" id="ARBA00022989"/>
    </source>
</evidence>
<keyword evidence="9 18" id="KW-1133">Transmembrane helix</keyword>
<dbReference type="Pfam" id="PF04191">
    <property type="entry name" value="PEMT"/>
    <property type="match status" value="1"/>
</dbReference>
<dbReference type="PANTHER" id="PTHR15458:SF5">
    <property type="entry name" value="PHOSPHATIDYLETHANOLAMINE N-METHYLTRANSFERASE"/>
    <property type="match status" value="1"/>
</dbReference>
<feature type="topological domain" description="Cytoplasmic" evidence="18">
    <location>
        <begin position="179"/>
        <end position="203"/>
    </location>
</feature>
<comment type="function">
    <text evidence="17 18">Catalyzes the second two steps of the methylation pathway of phosphatidylcholine biosynthesis, the SAM-dependent methylation of phosphatidylmonomethylethanolamine (PMME) to phosphatidyldimethylethanolamine (PDME) and of PDME to phosphatidylcholine (PC).</text>
</comment>
<dbReference type="OrthoDB" id="8300106at2759"/>
<dbReference type="AlphaFoldDB" id="A0A6A6WIT5"/>
<evidence type="ECO:0000256" key="2">
    <source>
        <dbReference type="ARBA" id="ARBA00005189"/>
    </source>
</evidence>
<evidence type="ECO:0000256" key="11">
    <source>
        <dbReference type="ARBA" id="ARBA00023128"/>
    </source>
</evidence>
<evidence type="ECO:0000256" key="10">
    <source>
        <dbReference type="ARBA" id="ARBA00023098"/>
    </source>
</evidence>
<dbReference type="RefSeq" id="XP_033604058.1">
    <property type="nucleotide sequence ID" value="XM_033747902.1"/>
</dbReference>
<comment type="catalytic activity">
    <reaction evidence="16 18">
        <text>a 1,2-diacyl-sn-glycero-3-phospho-N-methylethanolamine + S-adenosyl-L-methionine = a 1,2-diacyl-sn-glycero-3-phospho-N,N-dimethylethanolamine + S-adenosyl-L-homocysteine + H(+)</text>
        <dbReference type="Rhea" id="RHEA:32735"/>
        <dbReference type="ChEBI" id="CHEBI:15378"/>
        <dbReference type="ChEBI" id="CHEBI:57856"/>
        <dbReference type="ChEBI" id="CHEBI:59789"/>
        <dbReference type="ChEBI" id="CHEBI:64572"/>
        <dbReference type="ChEBI" id="CHEBI:64573"/>
        <dbReference type="EC" id="2.1.1.71"/>
    </reaction>
</comment>
<keyword evidence="12 18" id="KW-0472">Membrane</keyword>
<dbReference type="GO" id="GO:0006656">
    <property type="term" value="P:phosphatidylcholine biosynthetic process"/>
    <property type="evidence" value="ECO:0007669"/>
    <property type="project" value="UniProtKB-UniRule"/>
</dbReference>
<evidence type="ECO:0000313" key="20">
    <source>
        <dbReference type="EMBL" id="KAF2761607.1"/>
    </source>
</evidence>
<keyword evidence="21" id="KW-1185">Reference proteome</keyword>
<keyword evidence="7 18" id="KW-0812">Transmembrane</keyword>
<evidence type="ECO:0000256" key="5">
    <source>
        <dbReference type="ARBA" id="ARBA00022679"/>
    </source>
</evidence>
<keyword evidence="10 18" id="KW-0443">Lipid metabolism</keyword>
<feature type="transmembrane region" description="Helical" evidence="19">
    <location>
        <begin position="12"/>
        <end position="31"/>
    </location>
</feature>
<dbReference type="InterPro" id="IPR024960">
    <property type="entry name" value="PEMT/MFAP"/>
</dbReference>
<dbReference type="GeneID" id="54488956"/>
<evidence type="ECO:0000256" key="1">
    <source>
        <dbReference type="ARBA" id="ARBA00004969"/>
    </source>
</evidence>
<evidence type="ECO:0000256" key="15">
    <source>
        <dbReference type="ARBA" id="ARBA00051252"/>
    </source>
</evidence>
<feature type="topological domain" description="Lumenal" evidence="18">
    <location>
        <begin position="1"/>
        <end position="11"/>
    </location>
</feature>
<protein>
    <recommendedName>
        <fullName evidence="18">Phosphatidyl-N-methylethanolamine N-methyltransferase</fullName>
        <ecNumber evidence="18">2.1.1.71</ecNumber>
    </recommendedName>
    <alternativeName>
        <fullName evidence="18">Phospholipid methyltransferase</fullName>
        <shortName evidence="18">PLMT</shortName>
    </alternativeName>
</protein>
<evidence type="ECO:0000256" key="6">
    <source>
        <dbReference type="ARBA" id="ARBA00022691"/>
    </source>
</evidence>
<feature type="intramembrane region" description="Helical" evidence="18">
    <location>
        <begin position="12"/>
        <end position="32"/>
    </location>
</feature>
<evidence type="ECO:0000256" key="18">
    <source>
        <dbReference type="HAMAP-Rule" id="MF_03216"/>
    </source>
</evidence>
<dbReference type="EC" id="2.1.1.71" evidence="18"/>
<evidence type="ECO:0000256" key="13">
    <source>
        <dbReference type="ARBA" id="ARBA00023209"/>
    </source>
</evidence>
<evidence type="ECO:0000313" key="21">
    <source>
        <dbReference type="Proteomes" id="UP000799437"/>
    </source>
</evidence>
<dbReference type="HAMAP" id="MF_03216">
    <property type="entry name" value="PLMT"/>
    <property type="match status" value="1"/>
</dbReference>
<evidence type="ECO:0000256" key="16">
    <source>
        <dbReference type="ARBA" id="ARBA00052459"/>
    </source>
</evidence>
<comment type="pathway">
    <text evidence="2">Lipid metabolism.</text>
</comment>
<evidence type="ECO:0000256" key="7">
    <source>
        <dbReference type="ARBA" id="ARBA00022692"/>
    </source>
</evidence>
<keyword evidence="3 18" id="KW-0444">Lipid biosynthesis</keyword>
<gene>
    <name evidence="20" type="ORF">EJ05DRAFT_507258</name>
</gene>
<keyword evidence="11 18" id="KW-0496">Mitochondrion</keyword>
<dbReference type="EMBL" id="ML996566">
    <property type="protein sequence ID" value="KAF2761607.1"/>
    <property type="molecule type" value="Genomic_DNA"/>
</dbReference>
<dbReference type="InterPro" id="IPR007318">
    <property type="entry name" value="Phopholipid_MeTrfase"/>
</dbReference>
<dbReference type="GO" id="GO:0031966">
    <property type="term" value="C:mitochondrial membrane"/>
    <property type="evidence" value="ECO:0007669"/>
    <property type="project" value="UniProtKB-SubCell"/>
</dbReference>
<evidence type="ECO:0000256" key="4">
    <source>
        <dbReference type="ARBA" id="ARBA00022603"/>
    </source>
</evidence>
<dbReference type="Gene3D" id="1.20.120.1630">
    <property type="match status" value="1"/>
</dbReference>
<feature type="topological domain" description="Cytoplasmic" evidence="18">
    <location>
        <begin position="67"/>
        <end position="93"/>
    </location>
</feature>
<feature type="binding site" evidence="18">
    <location>
        <begin position="180"/>
        <end position="181"/>
    </location>
    <ligand>
        <name>S-adenosyl-L-methionine</name>
        <dbReference type="ChEBI" id="CHEBI:59789"/>
    </ligand>
</feature>
<comment type="pathway">
    <text evidence="1 18">Phospholipid metabolism; phosphatidylcholine biosynthesis.</text>
</comment>
<dbReference type="PIRSF" id="PIRSF005444">
    <property type="entry name" value="PEMT"/>
    <property type="match status" value="1"/>
</dbReference>
<feature type="topological domain" description="Lumenal" evidence="18">
    <location>
        <begin position="115"/>
        <end position="157"/>
    </location>
</feature>
<proteinExistence type="inferred from homology"/>
<evidence type="ECO:0000256" key="19">
    <source>
        <dbReference type="SAM" id="Phobius"/>
    </source>
</evidence>
<dbReference type="PROSITE" id="PS51599">
    <property type="entry name" value="SAM_PEMT_PEM2"/>
    <property type="match status" value="1"/>
</dbReference>
<comment type="catalytic activity">
    <reaction evidence="15">
        <text>a 1,2-diacyl-sn-glycero-3-phospho-N,N-dimethylethanolamine + S-adenosyl-L-methionine = a 1,2-diacyl-sn-glycero-3-phosphocholine + S-adenosyl-L-homocysteine + H(+)</text>
        <dbReference type="Rhea" id="RHEA:32739"/>
        <dbReference type="ChEBI" id="CHEBI:15378"/>
        <dbReference type="ChEBI" id="CHEBI:57643"/>
        <dbReference type="ChEBI" id="CHEBI:57856"/>
        <dbReference type="ChEBI" id="CHEBI:59789"/>
        <dbReference type="ChEBI" id="CHEBI:64572"/>
        <dbReference type="EC" id="2.1.1.71"/>
    </reaction>
</comment>
<keyword evidence="13 18" id="KW-0594">Phospholipid biosynthesis</keyword>
<feature type="transmembrane region" description="Helical" evidence="19">
    <location>
        <begin position="154"/>
        <end position="176"/>
    </location>
</feature>
<dbReference type="GO" id="GO:0032259">
    <property type="term" value="P:methylation"/>
    <property type="evidence" value="ECO:0007669"/>
    <property type="project" value="UniProtKB-KW"/>
</dbReference>
<evidence type="ECO:0000256" key="12">
    <source>
        <dbReference type="ARBA" id="ARBA00023136"/>
    </source>
</evidence>
<keyword evidence="5 18" id="KW-0808">Transferase</keyword>
<sequence>MDLDKLFDFSRPELWVSAASIAFNPVFWNIVAYNEYHHKLLTKLFGGNRHYGCYALAITIFSLGILRDILYERALRSQPSDPALQTATVQYISWGLFLTGNVLVLSSMWALGVTGTYLGDYFGILMDEPVTSFPFSVTPAPMYHGSTLSFLGSALYFAKPAGVLLTVHVAVMYFFARRFEDPFTERIYREREERRGAAGKKRA</sequence>